<accession>A0A6A5Z7N0</accession>
<evidence type="ECO:0000313" key="1">
    <source>
        <dbReference type="EMBL" id="KAF2115054.1"/>
    </source>
</evidence>
<keyword evidence="2" id="KW-1185">Reference proteome</keyword>
<name>A0A6A5Z7N0_9PLEO</name>
<evidence type="ECO:0000313" key="2">
    <source>
        <dbReference type="Proteomes" id="UP000799770"/>
    </source>
</evidence>
<reference evidence="1" key="1">
    <citation type="journal article" date="2020" name="Stud. Mycol.">
        <title>101 Dothideomycetes genomes: a test case for predicting lifestyles and emergence of pathogens.</title>
        <authorList>
            <person name="Haridas S."/>
            <person name="Albert R."/>
            <person name="Binder M."/>
            <person name="Bloem J."/>
            <person name="Labutti K."/>
            <person name="Salamov A."/>
            <person name="Andreopoulos B."/>
            <person name="Baker S."/>
            <person name="Barry K."/>
            <person name="Bills G."/>
            <person name="Bluhm B."/>
            <person name="Cannon C."/>
            <person name="Castanera R."/>
            <person name="Culley D."/>
            <person name="Daum C."/>
            <person name="Ezra D."/>
            <person name="Gonzalez J."/>
            <person name="Henrissat B."/>
            <person name="Kuo A."/>
            <person name="Liang C."/>
            <person name="Lipzen A."/>
            <person name="Lutzoni F."/>
            <person name="Magnuson J."/>
            <person name="Mondo S."/>
            <person name="Nolan M."/>
            <person name="Ohm R."/>
            <person name="Pangilinan J."/>
            <person name="Park H.-J."/>
            <person name="Ramirez L."/>
            <person name="Alfaro M."/>
            <person name="Sun H."/>
            <person name="Tritt A."/>
            <person name="Yoshinaga Y."/>
            <person name="Zwiers L.-H."/>
            <person name="Turgeon B."/>
            <person name="Goodwin S."/>
            <person name="Spatafora J."/>
            <person name="Crous P."/>
            <person name="Grigoriev I."/>
        </authorList>
    </citation>
    <scope>NUCLEOTIDE SEQUENCE</scope>
    <source>
        <strain evidence="1">CBS 627.86</strain>
    </source>
</reference>
<protein>
    <submittedName>
        <fullName evidence="1">Uncharacterized protein</fullName>
    </submittedName>
</protein>
<proteinExistence type="predicted"/>
<dbReference type="AlphaFoldDB" id="A0A6A5Z7N0"/>
<gene>
    <name evidence="1" type="ORF">BDV96DRAFT_92132</name>
</gene>
<dbReference type="Proteomes" id="UP000799770">
    <property type="component" value="Unassembled WGS sequence"/>
</dbReference>
<organism evidence="1 2">
    <name type="scientific">Lophiotrema nucula</name>
    <dbReference type="NCBI Taxonomy" id="690887"/>
    <lineage>
        <taxon>Eukaryota</taxon>
        <taxon>Fungi</taxon>
        <taxon>Dikarya</taxon>
        <taxon>Ascomycota</taxon>
        <taxon>Pezizomycotina</taxon>
        <taxon>Dothideomycetes</taxon>
        <taxon>Pleosporomycetidae</taxon>
        <taxon>Pleosporales</taxon>
        <taxon>Lophiotremataceae</taxon>
        <taxon>Lophiotrema</taxon>
    </lineage>
</organism>
<sequence length="223" mass="26340">MMLLRLARARPSMCFFSLAAGAKSGLANLLYECARWYGRSAVGNAYYDVHFGYYGSPDDVCVDLLRTAQGRARRPVGKEGCDEGEYKGREFPGWKRSLRHHQSKLLIERNCEQLLHLKQTIHYTNTPYSESLIRYRSGLHCIEVIQTYQFPFQKLILQPTYSRTFRQQSPTLQPLHNGLRRLEIRFLPTAYEANQRALWPKERKITISRWWRCLLRRRRLLWG</sequence>
<dbReference type="EMBL" id="ML977324">
    <property type="protein sequence ID" value="KAF2115054.1"/>
    <property type="molecule type" value="Genomic_DNA"/>
</dbReference>